<name>A0A9L0K495_EQUAS</name>
<dbReference type="GeneTree" id="ENSGT01030000234556"/>
<evidence type="ECO:0000256" key="1">
    <source>
        <dbReference type="SAM" id="SignalP"/>
    </source>
</evidence>
<evidence type="ECO:0000313" key="2">
    <source>
        <dbReference type="Ensembl" id="ENSEASP00005057167.1"/>
    </source>
</evidence>
<gene>
    <name evidence="2" type="primary">MPZL3</name>
</gene>
<feature type="signal peptide" evidence="1">
    <location>
        <begin position="1"/>
        <end position="29"/>
    </location>
</feature>
<protein>
    <submittedName>
        <fullName evidence="2">Myelin protein zero like 3</fullName>
    </submittedName>
</protein>
<organism evidence="2 3">
    <name type="scientific">Equus asinus</name>
    <name type="common">Donkey</name>
    <name type="synonym">Equus africanus asinus</name>
    <dbReference type="NCBI Taxonomy" id="9793"/>
    <lineage>
        <taxon>Eukaryota</taxon>
        <taxon>Metazoa</taxon>
        <taxon>Chordata</taxon>
        <taxon>Craniata</taxon>
        <taxon>Vertebrata</taxon>
        <taxon>Euteleostomi</taxon>
        <taxon>Mammalia</taxon>
        <taxon>Eutheria</taxon>
        <taxon>Laurasiatheria</taxon>
        <taxon>Perissodactyla</taxon>
        <taxon>Equidae</taxon>
        <taxon>Equus</taxon>
    </lineage>
</organism>
<reference evidence="2 3" key="1">
    <citation type="journal article" date="2020" name="Nat. Commun.">
        <title>Donkey genomes provide new insights into domestication and selection for coat color.</title>
        <authorList>
            <person name="Wang"/>
            <person name="C."/>
            <person name="Li"/>
            <person name="H."/>
            <person name="Guo"/>
            <person name="Y."/>
            <person name="Huang"/>
            <person name="J."/>
            <person name="Sun"/>
            <person name="Y."/>
            <person name="Min"/>
            <person name="J."/>
            <person name="Wang"/>
            <person name="J."/>
            <person name="Fang"/>
            <person name="X."/>
            <person name="Zhao"/>
            <person name="Z."/>
            <person name="Wang"/>
            <person name="S."/>
            <person name="Zhang"/>
            <person name="Y."/>
            <person name="Liu"/>
            <person name="Q."/>
            <person name="Jiang"/>
            <person name="Q."/>
            <person name="Wang"/>
            <person name="X."/>
            <person name="Guo"/>
            <person name="Y."/>
            <person name="Yang"/>
            <person name="C."/>
            <person name="Wang"/>
            <person name="Y."/>
            <person name="Tian"/>
            <person name="F."/>
            <person name="Zhuang"/>
            <person name="G."/>
            <person name="Fan"/>
            <person name="Y."/>
            <person name="Gao"/>
            <person name="Q."/>
            <person name="Li"/>
            <person name="Y."/>
            <person name="Ju"/>
            <person name="Z."/>
            <person name="Li"/>
            <person name="J."/>
            <person name="Li"/>
            <person name="R."/>
            <person name="Hou"/>
            <person name="M."/>
            <person name="Yang"/>
            <person name="G."/>
            <person name="Liu"/>
            <person name="G."/>
            <person name="Liu"/>
            <person name="W."/>
            <person name="Guo"/>
            <person name="J."/>
            <person name="Pan"/>
            <person name="S."/>
            <person name="Fan"/>
            <person name="G."/>
            <person name="Zhang"/>
            <person name="W."/>
            <person name="Zhang"/>
            <person name="R."/>
            <person name="Yu"/>
            <person name="J."/>
            <person name="Zhang"/>
            <person name="X."/>
            <person name="Yin"/>
            <person name="Q."/>
            <person name="Ji"/>
            <person name="C."/>
            <person name="Jin"/>
            <person name="Y."/>
            <person name="Yue"/>
            <person name="G."/>
            <person name="Liu"/>
            <person name="M."/>
            <person name="Xu"/>
            <person name="J."/>
            <person name="Liu"/>
            <person name="S."/>
            <person name="Jordana"/>
            <person name="J."/>
            <person name="Noce"/>
            <person name="A."/>
            <person name="Amills"/>
            <person name="M."/>
            <person name="Wu"/>
            <person name="D.D."/>
            <person name="Li"/>
            <person name="S."/>
            <person name="Zhou"/>
            <person name="X. and Zhong"/>
            <person name="J."/>
        </authorList>
    </citation>
    <scope>NUCLEOTIDE SEQUENCE [LARGE SCALE GENOMIC DNA]</scope>
</reference>
<dbReference type="AlphaFoldDB" id="A0A9L0K495"/>
<reference evidence="2" key="3">
    <citation type="submission" date="2025-09" db="UniProtKB">
        <authorList>
            <consortium name="Ensembl"/>
        </authorList>
    </citation>
    <scope>IDENTIFICATION</scope>
</reference>
<feature type="chain" id="PRO_5040186516" evidence="1">
    <location>
        <begin position="30"/>
        <end position="64"/>
    </location>
</feature>
<reference evidence="2" key="2">
    <citation type="submission" date="2025-08" db="UniProtKB">
        <authorList>
            <consortium name="Ensembl"/>
        </authorList>
    </citation>
    <scope>IDENTIFICATION</scope>
</reference>
<keyword evidence="3" id="KW-1185">Reference proteome</keyword>
<keyword evidence="1" id="KW-0732">Signal</keyword>
<evidence type="ECO:0000313" key="3">
    <source>
        <dbReference type="Proteomes" id="UP000694387"/>
    </source>
</evidence>
<proteinExistence type="predicted"/>
<accession>A0A9L0K495</accession>
<dbReference type="Ensembl" id="ENSEAST00005061472.1">
    <property type="protein sequence ID" value="ENSEASP00005057167.1"/>
    <property type="gene ID" value="ENSEASG00005005103.2"/>
</dbReference>
<sequence>MQQSGAAGGRGCALFPLLAVLFFQAPTRTRTAAWRGFVSVVPSAWIQILKRYIDESLPDTRRVT</sequence>
<dbReference type="Proteomes" id="UP000694387">
    <property type="component" value="Chromosome 20"/>
</dbReference>